<gene>
    <name evidence="1" type="ORF">GSF22_13770</name>
</gene>
<dbReference type="InterPro" id="IPR008949">
    <property type="entry name" value="Isoprenoid_synthase_dom_sf"/>
</dbReference>
<dbReference type="SUPFAM" id="SSF48576">
    <property type="entry name" value="Terpenoid synthases"/>
    <property type="match status" value="1"/>
</dbReference>
<evidence type="ECO:0000313" key="2">
    <source>
        <dbReference type="Proteomes" id="UP000823521"/>
    </source>
</evidence>
<dbReference type="RefSeq" id="WP_208813971.1">
    <property type="nucleotide sequence ID" value="NZ_WVUH01000100.1"/>
</dbReference>
<dbReference type="Gene3D" id="1.10.600.10">
    <property type="entry name" value="Farnesyl Diphosphate Synthase"/>
    <property type="match status" value="1"/>
</dbReference>
<evidence type="ECO:0000313" key="1">
    <source>
        <dbReference type="EMBL" id="MBO4207064.1"/>
    </source>
</evidence>
<name>A0ABS3VRQ4_MICEH</name>
<proteinExistence type="predicted"/>
<protein>
    <submittedName>
        <fullName evidence="1">Terpene synthase</fullName>
    </submittedName>
</protein>
<accession>A0ABS3VRQ4</accession>
<dbReference type="EMBL" id="WVUH01000100">
    <property type="protein sequence ID" value="MBO4207064.1"/>
    <property type="molecule type" value="Genomic_DNA"/>
</dbReference>
<dbReference type="Proteomes" id="UP000823521">
    <property type="component" value="Unassembled WGS sequence"/>
</dbReference>
<dbReference type="Pfam" id="PF19086">
    <property type="entry name" value="Terpene_syn_C_2"/>
    <property type="match status" value="1"/>
</dbReference>
<organism evidence="1 2">
    <name type="scientific">Micromonospora echinofusca</name>
    <dbReference type="NCBI Taxonomy" id="47858"/>
    <lineage>
        <taxon>Bacteria</taxon>
        <taxon>Bacillati</taxon>
        <taxon>Actinomycetota</taxon>
        <taxon>Actinomycetes</taxon>
        <taxon>Micromonosporales</taxon>
        <taxon>Micromonosporaceae</taxon>
        <taxon>Micromonospora</taxon>
    </lineage>
</organism>
<sequence length="304" mass="33121">MTAATEQGRICALVARGQRDLQRCASGHPDLFPADPFDATLFSSIAMAIAFGAPWCTEAQLRLTNRTVLWGFAVDWLVDRVATSAAEVDRLAEAALAVADGAAPPTDQPLARFLAELRDELATSPTYPARYVVWRAELARMLGAMAREWVWKTRTAATGTAATRTAATGAGDTAGRPSLDEYLDNADNLGATFVNVTHWIHTGDPTTAAHLDDLVTASTVVQQVLRLVNDLGTYERDLRWGDLNALLLVADRAEVRQRIDTLVDRARELLAPLTVSCPVQAAYLARQLGYSSGFYRTTDFWGVR</sequence>
<reference evidence="1 2" key="1">
    <citation type="submission" date="2019-12" db="EMBL/GenBank/DDBJ databases">
        <title>Whole genome sequencing of endophytic Actinobacterium Micromonospora sp. MPMI6T.</title>
        <authorList>
            <person name="Evv R."/>
            <person name="Podile A.R."/>
        </authorList>
    </citation>
    <scope>NUCLEOTIDE SEQUENCE [LARGE SCALE GENOMIC DNA]</scope>
    <source>
        <strain evidence="1 2">MPMI6</strain>
    </source>
</reference>
<comment type="caution">
    <text evidence="1">The sequence shown here is derived from an EMBL/GenBank/DDBJ whole genome shotgun (WGS) entry which is preliminary data.</text>
</comment>
<keyword evidence="2" id="KW-1185">Reference proteome</keyword>